<keyword evidence="5" id="KW-1185">Reference proteome</keyword>
<reference evidence="5" key="1">
    <citation type="submission" date="2016-10" db="EMBL/GenBank/DDBJ databases">
        <authorList>
            <person name="Varghese N."/>
            <person name="Submissions S."/>
        </authorList>
    </citation>
    <scope>NUCLEOTIDE SEQUENCE [LARGE SCALE GENOMIC DNA]</scope>
    <source>
        <strain evidence="5">DSM 16995</strain>
    </source>
</reference>
<dbReference type="GO" id="GO:0032259">
    <property type="term" value="P:methylation"/>
    <property type="evidence" value="ECO:0007669"/>
    <property type="project" value="UniProtKB-KW"/>
</dbReference>
<evidence type="ECO:0000313" key="5">
    <source>
        <dbReference type="Proteomes" id="UP000199053"/>
    </source>
</evidence>
<evidence type="ECO:0000256" key="2">
    <source>
        <dbReference type="ARBA" id="ARBA00022679"/>
    </source>
</evidence>
<dbReference type="RefSeq" id="WP_092160723.1">
    <property type="nucleotide sequence ID" value="NZ_FNGA01000003.1"/>
</dbReference>
<dbReference type="InterPro" id="IPR013216">
    <property type="entry name" value="Methyltransf_11"/>
</dbReference>
<evidence type="ECO:0000313" key="4">
    <source>
        <dbReference type="EMBL" id="SDL08059.1"/>
    </source>
</evidence>
<evidence type="ECO:0000256" key="1">
    <source>
        <dbReference type="ARBA" id="ARBA00022603"/>
    </source>
</evidence>
<keyword evidence="1 4" id="KW-0489">Methyltransferase</keyword>
<name>A0A1G9H5E7_9BACT</name>
<proteinExistence type="predicted"/>
<dbReference type="Pfam" id="PF08241">
    <property type="entry name" value="Methyltransf_11"/>
    <property type="match status" value="1"/>
</dbReference>
<dbReference type="CDD" id="cd02440">
    <property type="entry name" value="AdoMet_MTases"/>
    <property type="match status" value="1"/>
</dbReference>
<feature type="domain" description="Methyltransferase type 11" evidence="3">
    <location>
        <begin position="43"/>
        <end position="135"/>
    </location>
</feature>
<accession>A0A1G9H5E7</accession>
<dbReference type="SUPFAM" id="SSF53335">
    <property type="entry name" value="S-adenosyl-L-methionine-dependent methyltransferases"/>
    <property type="match status" value="1"/>
</dbReference>
<dbReference type="AlphaFoldDB" id="A0A1G9H5E7"/>
<dbReference type="EMBL" id="FNGA01000003">
    <property type="protein sequence ID" value="SDL08059.1"/>
    <property type="molecule type" value="Genomic_DNA"/>
</dbReference>
<protein>
    <submittedName>
        <fullName evidence="4">Malonyl-CoA O-methyltransferase</fullName>
    </submittedName>
</protein>
<sequence length="250" mass="27895">MKKRIRQCFGKAATCYSDAASVQKKVAFQCAQYCPKGHYKKVLDVGSGVGFLFNELEDRITYDNYVSLDLVHPMLMEQKELSVPLLVAADGENIPFKEGQFDLLVSSSAMQWYANPEESIPESFKMLKQGGKFAIAIFVKGTLCELADVSSRTGFGSVKDLKDSKFYMDVISGISNVRVNFTNKRHEVYFPSVAGFLKNHKMTGAVASSGNISWGKEKYLRFVTEYENLYGGDQGIRVSYEVLFASGEIL</sequence>
<dbReference type="PANTHER" id="PTHR13090">
    <property type="entry name" value="ARGININE-HYDROXYLASE NDUFAF5, MITOCHONDRIAL"/>
    <property type="match status" value="1"/>
</dbReference>
<gene>
    <name evidence="4" type="ORF">SAMN05660337_2011</name>
</gene>
<evidence type="ECO:0000259" key="3">
    <source>
        <dbReference type="Pfam" id="PF08241"/>
    </source>
</evidence>
<dbReference type="InterPro" id="IPR029063">
    <property type="entry name" value="SAM-dependent_MTases_sf"/>
</dbReference>
<dbReference type="PANTHER" id="PTHR13090:SF1">
    <property type="entry name" value="ARGININE-HYDROXYLASE NDUFAF5, MITOCHONDRIAL"/>
    <property type="match status" value="1"/>
</dbReference>
<dbReference type="Gene3D" id="3.40.50.150">
    <property type="entry name" value="Vaccinia Virus protein VP39"/>
    <property type="match status" value="1"/>
</dbReference>
<dbReference type="Proteomes" id="UP000199053">
    <property type="component" value="Unassembled WGS sequence"/>
</dbReference>
<organism evidence="4 5">
    <name type="scientific">Maridesulfovibrio ferrireducens</name>
    <dbReference type="NCBI Taxonomy" id="246191"/>
    <lineage>
        <taxon>Bacteria</taxon>
        <taxon>Pseudomonadati</taxon>
        <taxon>Thermodesulfobacteriota</taxon>
        <taxon>Desulfovibrionia</taxon>
        <taxon>Desulfovibrionales</taxon>
        <taxon>Desulfovibrionaceae</taxon>
        <taxon>Maridesulfovibrio</taxon>
    </lineage>
</organism>
<dbReference type="STRING" id="246191.SAMN05660337_2011"/>
<dbReference type="GO" id="GO:0008757">
    <property type="term" value="F:S-adenosylmethionine-dependent methyltransferase activity"/>
    <property type="evidence" value="ECO:0007669"/>
    <property type="project" value="InterPro"/>
</dbReference>
<dbReference type="InterPro" id="IPR050602">
    <property type="entry name" value="Malonyl-ACP_OMT"/>
</dbReference>
<dbReference type="OrthoDB" id="9786194at2"/>
<keyword evidence="2 4" id="KW-0808">Transferase</keyword>